<dbReference type="InterPro" id="IPR017476">
    <property type="entry name" value="UDP-Glc/GDP-Man"/>
</dbReference>
<dbReference type="SUPFAM" id="SSF51735">
    <property type="entry name" value="NAD(P)-binding Rossmann-fold domains"/>
    <property type="match status" value="1"/>
</dbReference>
<evidence type="ECO:0000256" key="1">
    <source>
        <dbReference type="ARBA" id="ARBA00006601"/>
    </source>
</evidence>
<evidence type="ECO:0000313" key="6">
    <source>
        <dbReference type="EMBL" id="RDU36725.1"/>
    </source>
</evidence>
<dbReference type="SMART" id="SM00984">
    <property type="entry name" value="UDPG_MGDP_dh_C"/>
    <property type="match status" value="1"/>
</dbReference>
<accession>A0A3D8GQF8</accession>
<dbReference type="NCBIfam" id="TIGR03026">
    <property type="entry name" value="NDP-sugDHase"/>
    <property type="match status" value="1"/>
</dbReference>
<comment type="similarity">
    <text evidence="1 4">Belongs to the UDP-glucose/GDP-mannose dehydrogenase family.</text>
</comment>
<dbReference type="InterPro" id="IPR036291">
    <property type="entry name" value="NAD(P)-bd_dom_sf"/>
</dbReference>
<name>A0A3D8GQF8_9BACI</name>
<keyword evidence="3" id="KW-0520">NAD</keyword>
<keyword evidence="2" id="KW-0560">Oxidoreductase</keyword>
<evidence type="ECO:0000256" key="4">
    <source>
        <dbReference type="PIRNR" id="PIRNR000124"/>
    </source>
</evidence>
<dbReference type="Gene3D" id="3.40.50.720">
    <property type="entry name" value="NAD(P)-binding Rossmann-like Domain"/>
    <property type="match status" value="2"/>
</dbReference>
<dbReference type="InterPro" id="IPR001732">
    <property type="entry name" value="UDP-Glc/GDP-Man_DH_N"/>
</dbReference>
<dbReference type="InterPro" id="IPR036220">
    <property type="entry name" value="UDP-Glc/GDP-Man_DH_C_sf"/>
</dbReference>
<organism evidence="6 7">
    <name type="scientific">Neobacillus piezotolerans</name>
    <dbReference type="NCBI Taxonomy" id="2259171"/>
    <lineage>
        <taxon>Bacteria</taxon>
        <taxon>Bacillati</taxon>
        <taxon>Bacillota</taxon>
        <taxon>Bacilli</taxon>
        <taxon>Bacillales</taxon>
        <taxon>Bacillaceae</taxon>
        <taxon>Neobacillus</taxon>
    </lineage>
</organism>
<dbReference type="Proteomes" id="UP000257144">
    <property type="component" value="Unassembled WGS sequence"/>
</dbReference>
<sequence length="418" mass="46442">MKVCILGLGYIGLPSALLFASKGLEVHGVDIDLELLHKLSNQLLPFREPGLEELFTNVIETETFTFSPEPCNADAFIISVPTPMDKDNRADLSFVKTAAIMICPFLKKGNLVVLESTVPPKTVDEVLTPLLSATGLHIGEELFIAHSPERVIPGDLLREMVENDRIIGGINQESAEKAANLYRHFVKGKIHLTDAITSEMVKLMENTYRDVNIALANEFALIAEKEKFNIWEAISLANQHPRVNILNPGPGVGGHCIAVDPWFIVEKAPDQAKLIRKARCINEKMPYFIAEKIANIVNQIPDPVISLLGLTYKADVDDMRESPSLKVLQLLKEIPVSVKVFDPILGKQVLDEQVNSLEDVLKDTDCCVILTNHTLFKEIDFKKYLNNFRTKNILDTRNSINSCGLAEDGFAVYQLGVS</sequence>
<dbReference type="Pfam" id="PF03721">
    <property type="entry name" value="UDPG_MGDP_dh_N"/>
    <property type="match status" value="1"/>
</dbReference>
<protein>
    <submittedName>
        <fullName evidence="6">UDP-N-acetyl-D-mannosamine dehydrogenase</fullName>
    </submittedName>
</protein>
<dbReference type="PANTHER" id="PTHR43491">
    <property type="entry name" value="UDP-N-ACETYL-D-MANNOSAMINE DEHYDROGENASE"/>
    <property type="match status" value="1"/>
</dbReference>
<dbReference type="PANTHER" id="PTHR43491:SF2">
    <property type="entry name" value="UDP-N-ACETYL-D-MANNOSAMINE DEHYDROGENASE"/>
    <property type="match status" value="1"/>
</dbReference>
<evidence type="ECO:0000313" key="7">
    <source>
        <dbReference type="Proteomes" id="UP000257144"/>
    </source>
</evidence>
<evidence type="ECO:0000259" key="5">
    <source>
        <dbReference type="SMART" id="SM00984"/>
    </source>
</evidence>
<dbReference type="GO" id="GO:0016628">
    <property type="term" value="F:oxidoreductase activity, acting on the CH-CH group of donors, NAD or NADP as acceptor"/>
    <property type="evidence" value="ECO:0007669"/>
    <property type="project" value="InterPro"/>
</dbReference>
<proteinExistence type="inferred from homology"/>
<dbReference type="OrthoDB" id="9803238at2"/>
<dbReference type="AlphaFoldDB" id="A0A3D8GQF8"/>
<dbReference type="GO" id="GO:0000271">
    <property type="term" value="P:polysaccharide biosynthetic process"/>
    <property type="evidence" value="ECO:0007669"/>
    <property type="project" value="InterPro"/>
</dbReference>
<dbReference type="InterPro" id="IPR008927">
    <property type="entry name" value="6-PGluconate_DH-like_C_sf"/>
</dbReference>
<dbReference type="SUPFAM" id="SSF48179">
    <property type="entry name" value="6-phosphogluconate dehydrogenase C-terminal domain-like"/>
    <property type="match status" value="1"/>
</dbReference>
<dbReference type="InterPro" id="IPR028359">
    <property type="entry name" value="UDP_ManNAc/GlcNAc_DH"/>
</dbReference>
<dbReference type="InterPro" id="IPR014026">
    <property type="entry name" value="UDP-Glc/GDP-Man_DH_dimer"/>
</dbReference>
<dbReference type="PIRSF" id="PIRSF500136">
    <property type="entry name" value="UDP_ManNAc_DH"/>
    <property type="match status" value="1"/>
</dbReference>
<evidence type="ECO:0000256" key="3">
    <source>
        <dbReference type="ARBA" id="ARBA00023027"/>
    </source>
</evidence>
<dbReference type="EMBL" id="QNQT01000004">
    <property type="protein sequence ID" value="RDU36725.1"/>
    <property type="molecule type" value="Genomic_DNA"/>
</dbReference>
<evidence type="ECO:0000256" key="2">
    <source>
        <dbReference type="ARBA" id="ARBA00023002"/>
    </source>
</evidence>
<dbReference type="Pfam" id="PF00984">
    <property type="entry name" value="UDPG_MGDP_dh"/>
    <property type="match status" value="1"/>
</dbReference>
<keyword evidence="7" id="KW-1185">Reference proteome</keyword>
<dbReference type="SUPFAM" id="SSF52413">
    <property type="entry name" value="UDP-glucose/GDP-mannose dehydrogenase C-terminal domain"/>
    <property type="match status" value="1"/>
</dbReference>
<dbReference type="GO" id="GO:0051287">
    <property type="term" value="F:NAD binding"/>
    <property type="evidence" value="ECO:0007669"/>
    <property type="project" value="InterPro"/>
</dbReference>
<dbReference type="InterPro" id="IPR014027">
    <property type="entry name" value="UDP-Glc/GDP-Man_DH_C"/>
</dbReference>
<gene>
    <name evidence="6" type="ORF">DRW41_11765</name>
</gene>
<reference evidence="6 7" key="1">
    <citation type="submission" date="2018-07" db="EMBL/GenBank/DDBJ databases">
        <title>Bacillus sp. YLB-04 draft genome sequence.</title>
        <authorList>
            <person name="Yu L."/>
            <person name="Tang X."/>
        </authorList>
    </citation>
    <scope>NUCLEOTIDE SEQUENCE [LARGE SCALE GENOMIC DNA]</scope>
    <source>
        <strain evidence="6 7">YLB-04</strain>
    </source>
</reference>
<dbReference type="GO" id="GO:0016616">
    <property type="term" value="F:oxidoreductase activity, acting on the CH-OH group of donors, NAD or NADP as acceptor"/>
    <property type="evidence" value="ECO:0007669"/>
    <property type="project" value="InterPro"/>
</dbReference>
<comment type="caution">
    <text evidence="6">The sequence shown here is derived from an EMBL/GenBank/DDBJ whole genome shotgun (WGS) entry which is preliminary data.</text>
</comment>
<dbReference type="Pfam" id="PF03720">
    <property type="entry name" value="UDPG_MGDP_dh_C"/>
    <property type="match status" value="1"/>
</dbReference>
<feature type="domain" description="UDP-glucose/GDP-mannose dehydrogenase C-terminal" evidence="5">
    <location>
        <begin position="306"/>
        <end position="402"/>
    </location>
</feature>
<dbReference type="PIRSF" id="PIRSF000124">
    <property type="entry name" value="UDPglc_GDPman_dh"/>
    <property type="match status" value="1"/>
</dbReference>